<evidence type="ECO:0000313" key="3">
    <source>
        <dbReference type="EMBL" id="STP13413.1"/>
    </source>
</evidence>
<feature type="transmembrane region" description="Helical" evidence="1">
    <location>
        <begin position="283"/>
        <end position="311"/>
    </location>
</feature>
<feature type="transmembrane region" description="Helical" evidence="1">
    <location>
        <begin position="94"/>
        <end position="115"/>
    </location>
</feature>
<feature type="transmembrane region" description="Helical" evidence="1">
    <location>
        <begin position="202"/>
        <end position="221"/>
    </location>
</feature>
<evidence type="ECO:0000259" key="2">
    <source>
        <dbReference type="Pfam" id="PF26626"/>
    </source>
</evidence>
<protein>
    <recommendedName>
        <fullName evidence="2">DUF8201 domain-containing protein</fullName>
    </recommendedName>
</protein>
<dbReference type="AlphaFoldDB" id="A0A377JVN5"/>
<dbReference type="RefSeq" id="WP_115026608.1">
    <property type="nucleotide sequence ID" value="NZ_UGHZ01000003.1"/>
</dbReference>
<feature type="transmembrane region" description="Helical" evidence="1">
    <location>
        <begin position="323"/>
        <end position="351"/>
    </location>
</feature>
<feature type="transmembrane region" description="Helical" evidence="1">
    <location>
        <begin position="412"/>
        <end position="431"/>
    </location>
</feature>
<dbReference type="NCBIfam" id="NF047510">
    <property type="entry name" value="LIC_10190_fam"/>
    <property type="match status" value="1"/>
</dbReference>
<feature type="domain" description="DUF8201" evidence="2">
    <location>
        <begin position="70"/>
        <end position="469"/>
    </location>
</feature>
<feature type="transmembrane region" description="Helical" evidence="1">
    <location>
        <begin position="12"/>
        <end position="33"/>
    </location>
</feature>
<keyword evidence="1" id="KW-0812">Transmembrane</keyword>
<feature type="transmembrane region" description="Helical" evidence="1">
    <location>
        <begin position="254"/>
        <end position="271"/>
    </location>
</feature>
<feature type="transmembrane region" description="Helical" evidence="1">
    <location>
        <begin position="127"/>
        <end position="145"/>
    </location>
</feature>
<dbReference type="EMBL" id="UGHZ01000003">
    <property type="protein sequence ID" value="STP13413.1"/>
    <property type="molecule type" value="Genomic_DNA"/>
</dbReference>
<feature type="transmembrane region" description="Helical" evidence="1">
    <location>
        <begin position="494"/>
        <end position="512"/>
    </location>
</feature>
<accession>A0A377JVN5</accession>
<dbReference type="Pfam" id="PF26626">
    <property type="entry name" value="DUF8201"/>
    <property type="match status" value="1"/>
</dbReference>
<sequence length="605" mass="68069">MEWIIVNLKIALVLLGWILATYGFGLAFFVLLVKFYNVFVTPSIHTNIDSVLPKQTYAHYYKNLPFALAIPIVGLLGVICISVLVGWIHIFMPINAFVSFTGIALGVCFLLFFAIRGVFKDMCNKAYIFACIIAFLFAVWVGCLSENAYDTGLYHIQATKWVQESPLIFGIANIHTRFGFNNILYNFSAISEVSHIVGIRSFITNEILVFFTLMASLVMCLSLRFDSIYKCFIALGCVWLLAVFPNLKGLYAEGYLGLMGFCIVGYLIYILESHKQDSIFDFLLIFILAFFSVYIKISAAMLIPCVLVLFFQYFKLSKHSFKILILLLIIPLFLGVIWGIKGICLSGMVAYPAGLFYFDFLPWAVDNITRAGEVATIHNWAKVGEAPNPQELLENGKWVGYWLSHFVIRSPYIIGILLSIVGICVGIALALTQKRTILKPYIPLFVCLFLGILFWFFSAPDPRFGWQYFVPFFGLLLAMGLYHISHKIILKSQNILFACALLGIGGIYAFGFNNEPFNVKAISGFKDTSKIPLIPLQTYTNTNGLSLFIPFEGEDRVYDAPLPASTSPRPNLAKGTFLGRDMYYIQAPKQEQKEPDSDSLSKDKQ</sequence>
<dbReference type="InterPro" id="IPR058065">
    <property type="entry name" value="LIC_10190-like"/>
</dbReference>
<dbReference type="InterPro" id="IPR058514">
    <property type="entry name" value="DUF8201"/>
</dbReference>
<keyword evidence="1" id="KW-0472">Membrane</keyword>
<name>A0A377JVN5_9HELI</name>
<gene>
    <name evidence="3" type="ORF">NCTC12221_01488</name>
</gene>
<feature type="transmembrane region" description="Helical" evidence="1">
    <location>
        <begin position="438"/>
        <end position="458"/>
    </location>
</feature>
<feature type="transmembrane region" description="Helical" evidence="1">
    <location>
        <begin position="66"/>
        <end position="87"/>
    </location>
</feature>
<evidence type="ECO:0000256" key="1">
    <source>
        <dbReference type="SAM" id="Phobius"/>
    </source>
</evidence>
<keyword evidence="1" id="KW-1133">Transmembrane helix</keyword>
<feature type="transmembrane region" description="Helical" evidence="1">
    <location>
        <begin position="464"/>
        <end position="482"/>
    </location>
</feature>
<reference evidence="3 4" key="1">
    <citation type="submission" date="2018-06" db="EMBL/GenBank/DDBJ databases">
        <authorList>
            <consortium name="Pathogen Informatics"/>
            <person name="Doyle S."/>
        </authorList>
    </citation>
    <scope>NUCLEOTIDE SEQUENCE [LARGE SCALE GENOMIC DNA]</scope>
    <source>
        <strain evidence="3 4">NCTC12221</strain>
    </source>
</reference>
<evidence type="ECO:0000313" key="4">
    <source>
        <dbReference type="Proteomes" id="UP000255335"/>
    </source>
</evidence>
<proteinExistence type="predicted"/>
<organism evidence="3 4">
    <name type="scientific">Helicobacter cinaedi</name>
    <dbReference type="NCBI Taxonomy" id="213"/>
    <lineage>
        <taxon>Bacteria</taxon>
        <taxon>Pseudomonadati</taxon>
        <taxon>Campylobacterota</taxon>
        <taxon>Epsilonproteobacteria</taxon>
        <taxon>Campylobacterales</taxon>
        <taxon>Helicobacteraceae</taxon>
        <taxon>Helicobacter</taxon>
    </lineage>
</organism>
<dbReference type="Proteomes" id="UP000255335">
    <property type="component" value="Unassembled WGS sequence"/>
</dbReference>
<feature type="transmembrane region" description="Helical" evidence="1">
    <location>
        <begin position="227"/>
        <end position="247"/>
    </location>
</feature>